<dbReference type="GO" id="GO:0000160">
    <property type="term" value="P:phosphorelay signal transduction system"/>
    <property type="evidence" value="ECO:0007669"/>
    <property type="project" value="InterPro"/>
</dbReference>
<organism evidence="4 5">
    <name type="scientific">Sorangium cellulosum (strain So ce56)</name>
    <name type="common">Polyangium cellulosum (strain So ce56)</name>
    <dbReference type="NCBI Taxonomy" id="448385"/>
    <lineage>
        <taxon>Bacteria</taxon>
        <taxon>Pseudomonadati</taxon>
        <taxon>Myxococcota</taxon>
        <taxon>Polyangia</taxon>
        <taxon>Polyangiales</taxon>
        <taxon>Polyangiaceae</taxon>
        <taxon>Sorangium</taxon>
    </lineage>
</organism>
<dbReference type="Pfam" id="PF00072">
    <property type="entry name" value="Response_reg"/>
    <property type="match status" value="1"/>
</dbReference>
<dbReference type="HOGENOM" id="CLU_1523569_0_0_7"/>
<keyword evidence="5" id="KW-1185">Reference proteome</keyword>
<dbReference type="PRINTS" id="PR01590">
    <property type="entry name" value="HTHFIS"/>
</dbReference>
<gene>
    <name evidence="4" type="ordered locus">sce1417</name>
</gene>
<dbReference type="InterPro" id="IPR050595">
    <property type="entry name" value="Bact_response_regulator"/>
</dbReference>
<dbReference type="PANTHER" id="PTHR44591:SF3">
    <property type="entry name" value="RESPONSE REGULATORY DOMAIN-CONTAINING PROTEIN"/>
    <property type="match status" value="1"/>
</dbReference>
<name>A9F7W6_SORC5</name>
<dbReference type="CDD" id="cd00156">
    <property type="entry name" value="REC"/>
    <property type="match status" value="1"/>
</dbReference>
<dbReference type="PANTHER" id="PTHR44591">
    <property type="entry name" value="STRESS RESPONSE REGULATOR PROTEIN 1"/>
    <property type="match status" value="1"/>
</dbReference>
<evidence type="ECO:0000259" key="3">
    <source>
        <dbReference type="PROSITE" id="PS50110"/>
    </source>
</evidence>
<dbReference type="SUPFAM" id="SSF46689">
    <property type="entry name" value="Homeodomain-like"/>
    <property type="match status" value="1"/>
</dbReference>
<dbReference type="SMART" id="SM00448">
    <property type="entry name" value="REC"/>
    <property type="match status" value="1"/>
</dbReference>
<feature type="modified residue" description="4-aspartylphosphate" evidence="2">
    <location>
        <position position="64"/>
    </location>
</feature>
<reference evidence="4 5" key="1">
    <citation type="journal article" date="2007" name="Nat. Biotechnol.">
        <title>Complete genome sequence of the myxobacterium Sorangium cellulosum.</title>
        <authorList>
            <person name="Schneiker S."/>
            <person name="Perlova O."/>
            <person name="Kaiser O."/>
            <person name="Gerth K."/>
            <person name="Alici A."/>
            <person name="Altmeyer M.O."/>
            <person name="Bartels D."/>
            <person name="Bekel T."/>
            <person name="Beyer S."/>
            <person name="Bode E."/>
            <person name="Bode H.B."/>
            <person name="Bolten C.J."/>
            <person name="Choudhuri J.V."/>
            <person name="Doss S."/>
            <person name="Elnakady Y.A."/>
            <person name="Frank B."/>
            <person name="Gaigalat L."/>
            <person name="Goesmann A."/>
            <person name="Groeger C."/>
            <person name="Gross F."/>
            <person name="Jelsbak L."/>
            <person name="Jelsbak L."/>
            <person name="Kalinowski J."/>
            <person name="Kegler C."/>
            <person name="Knauber T."/>
            <person name="Konietzny S."/>
            <person name="Kopp M."/>
            <person name="Krause L."/>
            <person name="Krug D."/>
            <person name="Linke B."/>
            <person name="Mahmud T."/>
            <person name="Martinez-Arias R."/>
            <person name="McHardy A.C."/>
            <person name="Merai M."/>
            <person name="Meyer F."/>
            <person name="Mormann S."/>
            <person name="Munoz-Dorado J."/>
            <person name="Perez J."/>
            <person name="Pradella S."/>
            <person name="Rachid S."/>
            <person name="Raddatz G."/>
            <person name="Rosenau F."/>
            <person name="Rueckert C."/>
            <person name="Sasse F."/>
            <person name="Scharfe M."/>
            <person name="Schuster S.C."/>
            <person name="Suen G."/>
            <person name="Treuner-Lange A."/>
            <person name="Velicer G.J."/>
            <person name="Vorholter F.-J."/>
            <person name="Weissman K.J."/>
            <person name="Welch R.D."/>
            <person name="Wenzel S.C."/>
            <person name="Whitworth D.E."/>
            <person name="Wilhelm S."/>
            <person name="Wittmann C."/>
            <person name="Bloecker H."/>
            <person name="Puehler A."/>
            <person name="Mueller R."/>
        </authorList>
    </citation>
    <scope>NUCLEOTIDE SEQUENCE [LARGE SCALE GENOMIC DNA]</scope>
    <source>
        <strain evidence="5">So ce56</strain>
    </source>
</reference>
<keyword evidence="1 2" id="KW-0597">Phosphoprotein</keyword>
<dbReference type="Gene3D" id="3.40.50.2300">
    <property type="match status" value="1"/>
</dbReference>
<sequence>MRPHEPGAFYHTMLRWLVVEDDARLRRALHEALEARGAEVVACASVAEAHRALADGAFQGIIADVMLPDGNAVDVVERAMTCAVAPTIVAISGSASPAVSFRLAQMGVRSFLAKPLRLEELERTIDDALARPPDLRPQVRAAVGRASIQDVEEQVRTVMVDEALARAGGNRRKAAKLLNISRQLLQHILRRRS</sequence>
<evidence type="ECO:0000256" key="2">
    <source>
        <dbReference type="PROSITE-ProRule" id="PRU00169"/>
    </source>
</evidence>
<evidence type="ECO:0000313" key="4">
    <source>
        <dbReference type="EMBL" id="CAN91576.1"/>
    </source>
</evidence>
<protein>
    <submittedName>
        <fullName evidence="4">Two-component system, response regulator</fullName>
    </submittedName>
</protein>
<dbReference type="InterPro" id="IPR001789">
    <property type="entry name" value="Sig_transdc_resp-reg_receiver"/>
</dbReference>
<dbReference type="InterPro" id="IPR011006">
    <property type="entry name" value="CheY-like_superfamily"/>
</dbReference>
<accession>A9F7W6</accession>
<dbReference type="AlphaFoldDB" id="A9F7W6"/>
<dbReference type="Gene3D" id="1.10.10.60">
    <property type="entry name" value="Homeodomain-like"/>
    <property type="match status" value="1"/>
</dbReference>
<dbReference type="Pfam" id="PF02954">
    <property type="entry name" value="HTH_8"/>
    <property type="match status" value="1"/>
</dbReference>
<dbReference type="KEGG" id="scl:sce1417"/>
<feature type="domain" description="Response regulatory" evidence="3">
    <location>
        <begin position="15"/>
        <end position="129"/>
    </location>
</feature>
<dbReference type="STRING" id="448385.sce1417"/>
<dbReference type="PROSITE" id="PS50110">
    <property type="entry name" value="RESPONSE_REGULATORY"/>
    <property type="match status" value="1"/>
</dbReference>
<dbReference type="GO" id="GO:0043565">
    <property type="term" value="F:sequence-specific DNA binding"/>
    <property type="evidence" value="ECO:0007669"/>
    <property type="project" value="InterPro"/>
</dbReference>
<dbReference type="InterPro" id="IPR009057">
    <property type="entry name" value="Homeodomain-like_sf"/>
</dbReference>
<evidence type="ECO:0000313" key="5">
    <source>
        <dbReference type="Proteomes" id="UP000002139"/>
    </source>
</evidence>
<dbReference type="InterPro" id="IPR002197">
    <property type="entry name" value="HTH_Fis"/>
</dbReference>
<evidence type="ECO:0000256" key="1">
    <source>
        <dbReference type="ARBA" id="ARBA00022553"/>
    </source>
</evidence>
<dbReference type="Proteomes" id="UP000002139">
    <property type="component" value="Chromosome"/>
</dbReference>
<dbReference type="SUPFAM" id="SSF52172">
    <property type="entry name" value="CheY-like"/>
    <property type="match status" value="1"/>
</dbReference>
<proteinExistence type="predicted"/>
<dbReference type="EMBL" id="AM746676">
    <property type="protein sequence ID" value="CAN91576.1"/>
    <property type="molecule type" value="Genomic_DNA"/>
</dbReference>
<dbReference type="eggNOG" id="COG0745">
    <property type="taxonomic scope" value="Bacteria"/>
</dbReference>